<comment type="similarity">
    <text evidence="1">Belongs to the TUB family.</text>
</comment>
<dbReference type="OMA" id="NCWANIP"/>
<dbReference type="InterPro" id="IPR025659">
    <property type="entry name" value="Tubby-like_C"/>
</dbReference>
<dbReference type="InterPro" id="IPR001810">
    <property type="entry name" value="F-box_dom"/>
</dbReference>
<dbReference type="FunFam" id="3.20.90.10:FF:000003">
    <property type="entry name" value="Tubby-like F-box protein"/>
    <property type="match status" value="1"/>
</dbReference>
<evidence type="ECO:0008006" key="6">
    <source>
        <dbReference type="Google" id="ProtNLM"/>
    </source>
</evidence>
<dbReference type="CDD" id="cd22153">
    <property type="entry name" value="F-box_AtTLP-like"/>
    <property type="match status" value="1"/>
</dbReference>
<dbReference type="Proteomes" id="UP000825935">
    <property type="component" value="Chromosome 31"/>
</dbReference>
<dbReference type="OrthoDB" id="8775810at2759"/>
<evidence type="ECO:0000259" key="2">
    <source>
        <dbReference type="Pfam" id="PF01167"/>
    </source>
</evidence>
<dbReference type="EMBL" id="CM035436">
    <property type="protein sequence ID" value="KAH7288674.1"/>
    <property type="molecule type" value="Genomic_DNA"/>
</dbReference>
<dbReference type="Gene3D" id="1.20.1280.50">
    <property type="match status" value="1"/>
</dbReference>
<keyword evidence="5" id="KW-1185">Reference proteome</keyword>
<dbReference type="PANTHER" id="PTHR16517">
    <property type="entry name" value="TUBBY-RELATED"/>
    <property type="match status" value="1"/>
</dbReference>
<reference evidence="4" key="1">
    <citation type="submission" date="2021-08" db="EMBL/GenBank/DDBJ databases">
        <title>WGS assembly of Ceratopteris richardii.</title>
        <authorList>
            <person name="Marchant D.B."/>
            <person name="Chen G."/>
            <person name="Jenkins J."/>
            <person name="Shu S."/>
            <person name="Leebens-Mack J."/>
            <person name="Grimwood J."/>
            <person name="Schmutz J."/>
            <person name="Soltis P."/>
            <person name="Soltis D."/>
            <person name="Chen Z.-H."/>
        </authorList>
    </citation>
    <scope>NUCLEOTIDE SEQUENCE</scope>
    <source>
        <strain evidence="4">Whitten #5841</strain>
        <tissue evidence="4">Leaf</tissue>
    </source>
</reference>
<dbReference type="InterPro" id="IPR018066">
    <property type="entry name" value="Tubby_C_CS"/>
</dbReference>
<dbReference type="SUPFAM" id="SSF81383">
    <property type="entry name" value="F-box domain"/>
    <property type="match status" value="1"/>
</dbReference>
<sequence>MPFKNLVRDFKDIRENIGSISRRTFDLKLSNSRRVRSQSGVVDASIETSDDSSEQSCWANLPPELLRDVLQRIESTEGTWPSRRYVVACSAVCRTWRDITKELVKTPEECGKLTFPISLKQPGPREGPMQCFIKRDRANATYYLYLGLSPTLLVDNCKFLLAARKVRRATCTDFIISLNSEDMSRGSNSYVGKLRSNFLGTKFTVYDSQAPHSGAIASTSRAGRRIGSKQVSPKVPAGSYNVAHIAYELNVLGTRGPRRMQCILHSIPASCLEAGGTVPTYTEIPSCFDDSSLTFSRPLSDMSLCDLDFANKTEGKFAPLVLKNKSPRWHEQLQCWCLNFRGRVTVASVKNFQLVAALEPNHAVPQSEQDKVLVQFGKIGKDIFTMDYRYPLSAFQAFTICLSSFDTKLACE</sequence>
<dbReference type="PRINTS" id="PR01573">
    <property type="entry name" value="SUPERTUBBY"/>
</dbReference>
<dbReference type="Pfam" id="PF12937">
    <property type="entry name" value="F-box-like"/>
    <property type="match status" value="1"/>
</dbReference>
<dbReference type="InterPro" id="IPR036047">
    <property type="entry name" value="F-box-like_dom_sf"/>
</dbReference>
<dbReference type="SUPFAM" id="SSF54518">
    <property type="entry name" value="Tubby C-terminal domain-like"/>
    <property type="match status" value="1"/>
</dbReference>
<accession>A0A8T2QYK6</accession>
<gene>
    <name evidence="4" type="ORF">KP509_31G036400</name>
</gene>
<dbReference type="Gene3D" id="3.20.90.10">
    <property type="entry name" value="Tubby Protein, Chain A"/>
    <property type="match status" value="1"/>
</dbReference>
<evidence type="ECO:0000256" key="1">
    <source>
        <dbReference type="ARBA" id="ARBA00007129"/>
    </source>
</evidence>
<proteinExistence type="inferred from homology"/>
<dbReference type="Pfam" id="PF01167">
    <property type="entry name" value="Tub"/>
    <property type="match status" value="1"/>
</dbReference>
<protein>
    <recommendedName>
        <fullName evidence="6">Tubby-like F-box protein</fullName>
    </recommendedName>
</protein>
<evidence type="ECO:0000259" key="3">
    <source>
        <dbReference type="Pfam" id="PF12937"/>
    </source>
</evidence>
<dbReference type="InterPro" id="IPR000007">
    <property type="entry name" value="Tubby_C"/>
</dbReference>
<comment type="caution">
    <text evidence="4">The sequence shown here is derived from an EMBL/GenBank/DDBJ whole genome shotgun (WGS) entry which is preliminary data.</text>
</comment>
<evidence type="ECO:0000313" key="5">
    <source>
        <dbReference type="Proteomes" id="UP000825935"/>
    </source>
</evidence>
<dbReference type="PANTHER" id="PTHR16517:SF104">
    <property type="entry name" value="TUBBY-LIKE F-BOX PROTEIN 6"/>
    <property type="match status" value="1"/>
</dbReference>
<dbReference type="AlphaFoldDB" id="A0A8T2QYK6"/>
<dbReference type="PROSITE" id="PS01200">
    <property type="entry name" value="TUB_1"/>
    <property type="match status" value="1"/>
</dbReference>
<name>A0A8T2QYK6_CERRI</name>
<evidence type="ECO:0000313" key="4">
    <source>
        <dbReference type="EMBL" id="KAH7288674.1"/>
    </source>
</evidence>
<feature type="domain" description="F-box" evidence="3">
    <location>
        <begin position="58"/>
        <end position="101"/>
    </location>
</feature>
<feature type="domain" description="Tubby C-terminal" evidence="2">
    <location>
        <begin position="119"/>
        <end position="407"/>
    </location>
</feature>
<organism evidence="4 5">
    <name type="scientific">Ceratopteris richardii</name>
    <name type="common">Triangle waterfern</name>
    <dbReference type="NCBI Taxonomy" id="49495"/>
    <lineage>
        <taxon>Eukaryota</taxon>
        <taxon>Viridiplantae</taxon>
        <taxon>Streptophyta</taxon>
        <taxon>Embryophyta</taxon>
        <taxon>Tracheophyta</taxon>
        <taxon>Polypodiopsida</taxon>
        <taxon>Polypodiidae</taxon>
        <taxon>Polypodiales</taxon>
        <taxon>Pteridineae</taxon>
        <taxon>Pteridaceae</taxon>
        <taxon>Parkerioideae</taxon>
        <taxon>Ceratopteris</taxon>
    </lineage>
</organism>